<dbReference type="Proteomes" id="UP000054279">
    <property type="component" value="Unassembled WGS sequence"/>
</dbReference>
<keyword evidence="3" id="KW-1185">Reference proteome</keyword>
<evidence type="ECO:0000313" key="3">
    <source>
        <dbReference type="Proteomes" id="UP000054279"/>
    </source>
</evidence>
<protein>
    <submittedName>
        <fullName evidence="2">Uncharacterized protein</fullName>
    </submittedName>
</protein>
<gene>
    <name evidence="2" type="ORF">M422DRAFT_266392</name>
</gene>
<feature type="region of interest" description="Disordered" evidence="1">
    <location>
        <begin position="30"/>
        <end position="76"/>
    </location>
</feature>
<evidence type="ECO:0000256" key="1">
    <source>
        <dbReference type="SAM" id="MobiDB-lite"/>
    </source>
</evidence>
<name>A0A0C9V319_SPHS4</name>
<proteinExistence type="predicted"/>
<accession>A0A0C9V319</accession>
<reference evidence="2 3" key="1">
    <citation type="submission" date="2014-06" db="EMBL/GenBank/DDBJ databases">
        <title>Evolutionary Origins and Diversification of the Mycorrhizal Mutualists.</title>
        <authorList>
            <consortium name="DOE Joint Genome Institute"/>
            <consortium name="Mycorrhizal Genomics Consortium"/>
            <person name="Kohler A."/>
            <person name="Kuo A."/>
            <person name="Nagy L.G."/>
            <person name="Floudas D."/>
            <person name="Copeland A."/>
            <person name="Barry K.W."/>
            <person name="Cichocki N."/>
            <person name="Veneault-Fourrey C."/>
            <person name="LaButti K."/>
            <person name="Lindquist E.A."/>
            <person name="Lipzen A."/>
            <person name="Lundell T."/>
            <person name="Morin E."/>
            <person name="Murat C."/>
            <person name="Riley R."/>
            <person name="Ohm R."/>
            <person name="Sun H."/>
            <person name="Tunlid A."/>
            <person name="Henrissat B."/>
            <person name="Grigoriev I.V."/>
            <person name="Hibbett D.S."/>
            <person name="Martin F."/>
        </authorList>
    </citation>
    <scope>NUCLEOTIDE SEQUENCE [LARGE SCALE GENOMIC DNA]</scope>
    <source>
        <strain evidence="2 3">SS14</strain>
    </source>
</reference>
<sequence length="162" mass="18002">MDINNLNQMQSWISPEIEIEDNITSYKLDCVPFPPKQNSSHPDNKMGLNDNSVDTEENSSHPDNDLGVDNSSVGPDNELLPSHGIITFPDYVPQSIRSLPKILPYTVYVASVQFYDDLFAMDQVESVPVGESYVNIVASHIKDFALDAQSVLTLVTRELDSS</sequence>
<organism evidence="2 3">
    <name type="scientific">Sphaerobolus stellatus (strain SS14)</name>
    <dbReference type="NCBI Taxonomy" id="990650"/>
    <lineage>
        <taxon>Eukaryota</taxon>
        <taxon>Fungi</taxon>
        <taxon>Dikarya</taxon>
        <taxon>Basidiomycota</taxon>
        <taxon>Agaricomycotina</taxon>
        <taxon>Agaricomycetes</taxon>
        <taxon>Phallomycetidae</taxon>
        <taxon>Geastrales</taxon>
        <taxon>Sphaerobolaceae</taxon>
        <taxon>Sphaerobolus</taxon>
    </lineage>
</organism>
<dbReference type="AlphaFoldDB" id="A0A0C9V319"/>
<dbReference type="EMBL" id="KN837235">
    <property type="protein sequence ID" value="KIJ31895.1"/>
    <property type="molecule type" value="Genomic_DNA"/>
</dbReference>
<evidence type="ECO:0000313" key="2">
    <source>
        <dbReference type="EMBL" id="KIJ31895.1"/>
    </source>
</evidence>
<dbReference type="HOGENOM" id="CLU_1636473_0_0_1"/>